<dbReference type="CDD" id="cd00755">
    <property type="entry name" value="YgdL_like"/>
    <property type="match status" value="1"/>
</dbReference>
<dbReference type="GO" id="GO:0061503">
    <property type="term" value="F:tRNA threonylcarbamoyladenosine dehydratase"/>
    <property type="evidence" value="ECO:0007669"/>
    <property type="project" value="TreeGrafter"/>
</dbReference>
<protein>
    <submittedName>
        <fullName evidence="2">tRNA threonylcarbamoyladenosine dehydratase</fullName>
    </submittedName>
</protein>
<dbReference type="GO" id="GO:0061504">
    <property type="term" value="P:cyclic threonylcarbamoyladenosine biosynthetic process"/>
    <property type="evidence" value="ECO:0007669"/>
    <property type="project" value="TreeGrafter"/>
</dbReference>
<sequence length="271" mass="28835">MSSESSESGELNRQDPAVRYGGTARLYGRAGFERVRAARVCVIGVGGVGSWVAESLLRSGVGTIGLVDLDDVCMTNTNRQVHALERTVGQPKVEAMRDRLLAIDSAARVETYGRFFTAASSDELLGHDWDFVVDAIDSVRAKCQLIADCVGRRIPMVVCGGAGGKSDPTALRTGDVATATHDPLLKKVRRVLRTEHGFSKAEREAFGVPAVYSVQNPVFPWADGSVCETPEPNQSLRLDCASGFGTACHVTGAFGFAAAAVAMRTLAESAR</sequence>
<evidence type="ECO:0000259" key="1">
    <source>
        <dbReference type="Pfam" id="PF00899"/>
    </source>
</evidence>
<dbReference type="RefSeq" id="WP_164361560.1">
    <property type="nucleotide sequence ID" value="NZ_CP066776.1"/>
</dbReference>
<dbReference type="InterPro" id="IPR035985">
    <property type="entry name" value="Ubiquitin-activating_enz"/>
</dbReference>
<gene>
    <name evidence="2" type="ORF">G3M56_007210</name>
</gene>
<organism evidence="2 3">
    <name type="scientific">Sulfuriroseicoccus oceanibius</name>
    <dbReference type="NCBI Taxonomy" id="2707525"/>
    <lineage>
        <taxon>Bacteria</taxon>
        <taxon>Pseudomonadati</taxon>
        <taxon>Verrucomicrobiota</taxon>
        <taxon>Verrucomicrobiia</taxon>
        <taxon>Verrucomicrobiales</taxon>
        <taxon>Verrucomicrobiaceae</taxon>
        <taxon>Sulfuriroseicoccus</taxon>
    </lineage>
</organism>
<feature type="domain" description="THIF-type NAD/FAD binding fold" evidence="1">
    <location>
        <begin position="26"/>
        <end position="177"/>
    </location>
</feature>
<dbReference type="Proteomes" id="UP000475117">
    <property type="component" value="Chromosome"/>
</dbReference>
<dbReference type="PANTHER" id="PTHR43267">
    <property type="entry name" value="TRNA THREONYLCARBAMOYLADENOSINE DEHYDRATASE"/>
    <property type="match status" value="1"/>
</dbReference>
<name>A0A6B3L126_9BACT</name>
<reference evidence="2 3" key="1">
    <citation type="submission" date="2020-12" db="EMBL/GenBank/DDBJ databases">
        <title>Sulforoseuscoccus oceanibium gen. nov., sp. nov., a representative of the phylum Verrucomicrobia with special cytoplasmic membrane, and proposal of Sulforoseuscoccusaceae fam. nov.</title>
        <authorList>
            <person name="Xi F."/>
        </authorList>
    </citation>
    <scope>NUCLEOTIDE SEQUENCE [LARGE SCALE GENOMIC DNA]</scope>
    <source>
        <strain evidence="2 3">T37</strain>
    </source>
</reference>
<dbReference type="InterPro" id="IPR045886">
    <property type="entry name" value="ThiF/MoeB/HesA"/>
</dbReference>
<accession>A0A6B3L126</accession>
<dbReference type="Pfam" id="PF00899">
    <property type="entry name" value="ThiF"/>
    <property type="match status" value="1"/>
</dbReference>
<dbReference type="EMBL" id="CP066776">
    <property type="protein sequence ID" value="QQL43693.1"/>
    <property type="molecule type" value="Genomic_DNA"/>
</dbReference>
<dbReference type="PANTHER" id="PTHR43267:SF1">
    <property type="entry name" value="TRNA THREONYLCARBAMOYLADENOSINE DEHYDRATASE"/>
    <property type="match status" value="1"/>
</dbReference>
<evidence type="ECO:0000313" key="3">
    <source>
        <dbReference type="Proteomes" id="UP000475117"/>
    </source>
</evidence>
<dbReference type="GO" id="GO:0008641">
    <property type="term" value="F:ubiquitin-like modifier activating enzyme activity"/>
    <property type="evidence" value="ECO:0007669"/>
    <property type="project" value="InterPro"/>
</dbReference>
<dbReference type="AlphaFoldDB" id="A0A6B3L126"/>
<evidence type="ECO:0000313" key="2">
    <source>
        <dbReference type="EMBL" id="QQL43693.1"/>
    </source>
</evidence>
<proteinExistence type="predicted"/>
<dbReference type="SUPFAM" id="SSF69572">
    <property type="entry name" value="Activating enzymes of the ubiquitin-like proteins"/>
    <property type="match status" value="1"/>
</dbReference>
<dbReference type="InterPro" id="IPR000594">
    <property type="entry name" value="ThiF_NAD_FAD-bd"/>
</dbReference>
<keyword evidence="3" id="KW-1185">Reference proteome</keyword>
<dbReference type="Gene3D" id="3.40.50.720">
    <property type="entry name" value="NAD(P)-binding Rossmann-like Domain"/>
    <property type="match status" value="1"/>
</dbReference>
<dbReference type="KEGG" id="soa:G3M56_007210"/>